<keyword evidence="6" id="KW-1185">Reference proteome</keyword>
<evidence type="ECO:0000256" key="4">
    <source>
        <dbReference type="ARBA" id="ARBA00023136"/>
    </source>
</evidence>
<evidence type="ECO:0000313" key="5">
    <source>
        <dbReference type="EMBL" id="CAB4000827.1"/>
    </source>
</evidence>
<dbReference type="AlphaFoldDB" id="A0A6S7HCC1"/>
<reference evidence="5" key="1">
    <citation type="submission" date="2020-04" db="EMBL/GenBank/DDBJ databases">
        <authorList>
            <person name="Alioto T."/>
            <person name="Alioto T."/>
            <person name="Gomez Garrido J."/>
        </authorList>
    </citation>
    <scope>NUCLEOTIDE SEQUENCE</scope>
    <source>
        <strain evidence="5">A484AB</strain>
    </source>
</reference>
<dbReference type="Proteomes" id="UP001152795">
    <property type="component" value="Unassembled WGS sequence"/>
</dbReference>
<proteinExistence type="predicted"/>
<name>A0A6S7HCC1_PARCT</name>
<evidence type="ECO:0000256" key="2">
    <source>
        <dbReference type="ARBA" id="ARBA00022692"/>
    </source>
</evidence>
<keyword evidence="4" id="KW-0472">Membrane</keyword>
<dbReference type="OrthoDB" id="7683403at2759"/>
<comment type="subcellular location">
    <subcellularLocation>
        <location evidence="1">Membrane</location>
        <topology evidence="1">Multi-pass membrane protein</topology>
    </subcellularLocation>
</comment>
<dbReference type="GO" id="GO:0016020">
    <property type="term" value="C:membrane"/>
    <property type="evidence" value="ECO:0007669"/>
    <property type="project" value="UniProtKB-SubCell"/>
</dbReference>
<keyword evidence="3" id="KW-1133">Transmembrane helix</keyword>
<dbReference type="Gene3D" id="1.20.1070.10">
    <property type="entry name" value="Rhodopsin 7-helix transmembrane proteins"/>
    <property type="match status" value="1"/>
</dbReference>
<dbReference type="InterPro" id="IPR017981">
    <property type="entry name" value="GPCR_2-like_7TM"/>
</dbReference>
<keyword evidence="2" id="KW-0812">Transmembrane</keyword>
<gene>
    <name evidence="5" type="ORF">PACLA_8A076486</name>
</gene>
<evidence type="ECO:0000313" key="6">
    <source>
        <dbReference type="Proteomes" id="UP001152795"/>
    </source>
</evidence>
<comment type="caution">
    <text evidence="5">The sequence shown here is derived from an EMBL/GenBank/DDBJ whole genome shotgun (WGS) entry which is preliminary data.</text>
</comment>
<dbReference type="PROSITE" id="PS50261">
    <property type="entry name" value="G_PROTEIN_RECEP_F2_4"/>
    <property type="match status" value="1"/>
</dbReference>
<dbReference type="PANTHER" id="PTHR45902:SF1">
    <property type="entry name" value="LATROPHILIN RECEPTOR-LIKE PROTEIN A"/>
    <property type="match status" value="1"/>
</dbReference>
<accession>A0A6S7HCC1</accession>
<sequence length="822" mass="96530">MGRCFSFRLLYRVVLFSFCLIFACFYHGGGSEYDRREDKTEPNKLKERFNGKPLNADVSLDRDIGVPILTENAKQIDGEDTKKETDLSKMARKGTLMKTLRSERIRKSTKIPPSENDLSGTAKRETLTSLTTPHLRSRREIDAICESPSECANFILTIKYEDNYRVWNNFSIMYQGRIYYFYMYRVTDDGLRVCTSSDTVIQQRWWNFIVSEKIMMASRYCNASVDGFHVKNYTVDKNFTVFFKPTGQSFTRRDYGMIFGHFAICSAKLSLSCNDDLVKVKYDEQYNVLENFSLFYNNKMYDYREYRIASEGLEMCASDDSRIQALWITRNSWKNFKERRYICRGYVRRLISKARLYTVTNQFTVYWAPTSQYFTRNDYAVINGEPNICDEKFRPESTEYTHENLLMCNDSIMNIKYDDEYKVWTDFSILYKNKVYDYTEYRVLNDSIKICNSTDNVVRNIWKVRNKWVKVRMHQKSCNKPIYFYKIPQELYTIRKDFSVLVLPTDQVIAKYDYGVFERKLEICEEKVIKFYYITSIRLSGVAPLCALALSIISVLLLLIVYCMLPELRTLPGLNLMSLSFAFLLWLTYIAVFLLLYFRVGKVFMFPCDKLTVTSKFLIHNLLMNAVVNVYHLRKTFCGNTLVKSDENKWKTFLKYSLFSWGVPLIITIVYIVLVKKDVLRYYQKDILCFSGHGFPLWLTIVEKYGLQGCLLLYIIVMFPFTAYRIRQKLKTSSSIAQRANVVKKRSSFVLLLKLSTTTAISFFPVLFAPLISLLNDNIQTTLFTVVFLSGVYIGIAFVFTRKNYRLLKKKYFPAKNKPVNV</sequence>
<evidence type="ECO:0000256" key="1">
    <source>
        <dbReference type="ARBA" id="ARBA00004141"/>
    </source>
</evidence>
<dbReference type="InterPro" id="IPR053231">
    <property type="entry name" value="GPCR_LN-TM7"/>
</dbReference>
<dbReference type="GO" id="GO:0004888">
    <property type="term" value="F:transmembrane signaling receptor activity"/>
    <property type="evidence" value="ECO:0007669"/>
    <property type="project" value="InterPro"/>
</dbReference>
<dbReference type="PROSITE" id="PS51257">
    <property type="entry name" value="PROKAR_LIPOPROTEIN"/>
    <property type="match status" value="1"/>
</dbReference>
<dbReference type="GO" id="GO:0007166">
    <property type="term" value="P:cell surface receptor signaling pathway"/>
    <property type="evidence" value="ECO:0007669"/>
    <property type="project" value="InterPro"/>
</dbReference>
<protein>
    <submittedName>
        <fullName evidence="5">Latrophilin receptor A</fullName>
    </submittedName>
</protein>
<dbReference type="PANTHER" id="PTHR45902">
    <property type="entry name" value="LATROPHILIN RECEPTOR-LIKE PROTEIN A"/>
    <property type="match status" value="1"/>
</dbReference>
<dbReference type="EMBL" id="CACRXK020003936">
    <property type="protein sequence ID" value="CAB4000827.1"/>
    <property type="molecule type" value="Genomic_DNA"/>
</dbReference>
<keyword evidence="5" id="KW-0675">Receptor</keyword>
<organism evidence="5 6">
    <name type="scientific">Paramuricea clavata</name>
    <name type="common">Red gorgonian</name>
    <name type="synonym">Violescent sea-whip</name>
    <dbReference type="NCBI Taxonomy" id="317549"/>
    <lineage>
        <taxon>Eukaryota</taxon>
        <taxon>Metazoa</taxon>
        <taxon>Cnidaria</taxon>
        <taxon>Anthozoa</taxon>
        <taxon>Octocorallia</taxon>
        <taxon>Malacalcyonacea</taxon>
        <taxon>Plexauridae</taxon>
        <taxon>Paramuricea</taxon>
    </lineage>
</organism>
<evidence type="ECO:0000256" key="3">
    <source>
        <dbReference type="ARBA" id="ARBA00022989"/>
    </source>
</evidence>